<evidence type="ECO:0000313" key="9">
    <source>
        <dbReference type="EMBL" id="SHD75933.1"/>
    </source>
</evidence>
<reference evidence="9 10" key="1">
    <citation type="submission" date="2016-11" db="EMBL/GenBank/DDBJ databases">
        <authorList>
            <person name="Manzoor S."/>
        </authorList>
    </citation>
    <scope>NUCLEOTIDE SEQUENCE [LARGE SCALE GENOMIC DNA]</scope>
    <source>
        <strain evidence="9">Clostridium ultunense strain Esp</strain>
    </source>
</reference>
<evidence type="ECO:0000259" key="8">
    <source>
        <dbReference type="Pfam" id="PF25084"/>
    </source>
</evidence>
<keyword evidence="3" id="KW-0963">Cytoplasm</keyword>
<dbReference type="GO" id="GO:0016740">
    <property type="term" value="F:transferase activity"/>
    <property type="evidence" value="ECO:0007669"/>
    <property type="project" value="UniProtKB-KW"/>
</dbReference>
<keyword evidence="4" id="KW-0396">Initiation factor</keyword>
<dbReference type="Gene3D" id="3.90.550.10">
    <property type="entry name" value="Spore Coat Polysaccharide Biosynthesis Protein SpsA, Chain A"/>
    <property type="match status" value="1"/>
</dbReference>
<dbReference type="SUPFAM" id="SSF51161">
    <property type="entry name" value="Trimeric LpxA-like enzymes"/>
    <property type="match status" value="1"/>
</dbReference>
<keyword evidence="5" id="KW-0648">Protein biosynthesis</keyword>
<dbReference type="InterPro" id="IPR050486">
    <property type="entry name" value="Mannose-1P_guanyltransferase"/>
</dbReference>
<dbReference type="InterPro" id="IPR005835">
    <property type="entry name" value="NTP_transferase_dom"/>
</dbReference>
<dbReference type="Proteomes" id="UP000245423">
    <property type="component" value="Chromosome 1"/>
</dbReference>
<dbReference type="GO" id="GO:0016868">
    <property type="term" value="F:intramolecular phosphotransferase activity"/>
    <property type="evidence" value="ECO:0007669"/>
    <property type="project" value="InterPro"/>
</dbReference>
<feature type="domain" description="Alpha-D-phosphohexomutase alpha/beta/alpha" evidence="7">
    <location>
        <begin position="384"/>
        <end position="477"/>
    </location>
</feature>
<dbReference type="SUPFAM" id="SSF53738">
    <property type="entry name" value="Phosphoglucomutase, first 3 domains"/>
    <property type="match status" value="1"/>
</dbReference>
<evidence type="ECO:0000259" key="7">
    <source>
        <dbReference type="Pfam" id="PF02878"/>
    </source>
</evidence>
<dbReference type="PANTHER" id="PTHR22572">
    <property type="entry name" value="SUGAR-1-PHOSPHATE GUANYL TRANSFERASE"/>
    <property type="match status" value="1"/>
</dbReference>
<sequence>MITIKGVIMSGGIGTRLRPLTCDLPKPMVPIFNKPVMEYGIELLKKHGIKDIAVTLHYLPNMIMDYFGSGSKFDVNIKYYIEEKPLGTGGSVKNADDFLDTTIVVISGDAFTDIDLKKAYDFHVEKGSKATLILKKEPIPLEYGLVVTNEDGKIIRFLEKPSWGEVFSDTINTGIYILEPEVFQYYKKGENFDFSKDLFPKLLEDGVPIYGYITEEYWCDVGDLSTYINTHKDILSQKSKKYLLEDNQGEGIWAGEGTIIERGAKIYPPVYIGRNSVIKAQASLEPYTVIGNNCSIGEGSSIKRSIIWDNVDISNNCEIRKAVICNNVKIDERNRIFEGTVIGAHSKILKNSTIKPGVKIWPHKTIDENITLNENMVWEEKASRKLFGSRNISGIYNATITPEIAVKLGTSLATVIKSKGIYIVNSDEHNLSKSIKSSIISGILSTGSLVINIEDSTMPMCRFGVKHFKADGGVQIRTDEYK</sequence>
<keyword evidence="9" id="KW-0808">Transferase</keyword>
<dbReference type="InterPro" id="IPR056764">
    <property type="entry name" value="LbH_EIF2B3/5"/>
</dbReference>
<dbReference type="Gene3D" id="2.160.10.10">
    <property type="entry name" value="Hexapeptide repeat proteins"/>
    <property type="match status" value="1"/>
</dbReference>
<dbReference type="CDD" id="cd04181">
    <property type="entry name" value="NTP_transferase"/>
    <property type="match status" value="1"/>
</dbReference>
<dbReference type="Pfam" id="PF00483">
    <property type="entry name" value="NTP_transferase"/>
    <property type="match status" value="1"/>
</dbReference>
<protein>
    <submittedName>
        <fullName evidence="9">Nucleotidyl transferase</fullName>
    </submittedName>
</protein>
<proteinExistence type="inferred from homology"/>
<gene>
    <name evidence="9" type="ORF">CUESP1_0547</name>
</gene>
<evidence type="ECO:0000313" key="10">
    <source>
        <dbReference type="Proteomes" id="UP000245423"/>
    </source>
</evidence>
<dbReference type="InterPro" id="IPR011004">
    <property type="entry name" value="Trimer_LpxA-like_sf"/>
</dbReference>
<accession>A0A1M4PKG8</accession>
<evidence type="ECO:0000259" key="6">
    <source>
        <dbReference type="Pfam" id="PF00483"/>
    </source>
</evidence>
<organism evidence="9 10">
    <name type="scientific">[Clostridium] ultunense Esp</name>
    <dbReference type="NCBI Taxonomy" id="1288971"/>
    <lineage>
        <taxon>Bacteria</taxon>
        <taxon>Bacillati</taxon>
        <taxon>Bacillota</taxon>
        <taxon>Tissierellia</taxon>
        <taxon>Tissierellales</taxon>
        <taxon>Tepidimicrobiaceae</taxon>
        <taxon>Schnuerera</taxon>
    </lineage>
</organism>
<dbReference type="GO" id="GO:0005975">
    <property type="term" value="P:carbohydrate metabolic process"/>
    <property type="evidence" value="ECO:0007669"/>
    <property type="project" value="InterPro"/>
</dbReference>
<dbReference type="InterPro" id="IPR029044">
    <property type="entry name" value="Nucleotide-diphossugar_trans"/>
</dbReference>
<dbReference type="InterPro" id="IPR005844">
    <property type="entry name" value="A-D-PHexomutase_a/b/a-I"/>
</dbReference>
<comment type="similarity">
    <text evidence="2">Belongs to the phosphohexose mutase family.</text>
</comment>
<dbReference type="EMBL" id="LT669839">
    <property type="protein sequence ID" value="SHD75933.1"/>
    <property type="molecule type" value="Genomic_DNA"/>
</dbReference>
<feature type="domain" description="EIF2B subunit epsilon/gamma LbH" evidence="8">
    <location>
        <begin position="252"/>
        <end position="353"/>
    </location>
</feature>
<dbReference type="SUPFAM" id="SSF53448">
    <property type="entry name" value="Nucleotide-diphospho-sugar transferases"/>
    <property type="match status" value="1"/>
</dbReference>
<evidence type="ECO:0000256" key="2">
    <source>
        <dbReference type="ARBA" id="ARBA00010231"/>
    </source>
</evidence>
<dbReference type="Pfam" id="PF25084">
    <property type="entry name" value="LbH_EIF2B"/>
    <property type="match status" value="1"/>
</dbReference>
<keyword evidence="10" id="KW-1185">Reference proteome</keyword>
<dbReference type="InterPro" id="IPR016055">
    <property type="entry name" value="A-D-PHexomutase_a/b/a-I/II/III"/>
</dbReference>
<evidence type="ECO:0000256" key="4">
    <source>
        <dbReference type="ARBA" id="ARBA00022540"/>
    </source>
</evidence>
<evidence type="ECO:0000256" key="5">
    <source>
        <dbReference type="ARBA" id="ARBA00022917"/>
    </source>
</evidence>
<feature type="domain" description="Nucleotidyl transferase" evidence="6">
    <location>
        <begin position="5"/>
        <end position="236"/>
    </location>
</feature>
<evidence type="ECO:0000256" key="1">
    <source>
        <dbReference type="ARBA" id="ARBA00004514"/>
    </source>
</evidence>
<evidence type="ECO:0000256" key="3">
    <source>
        <dbReference type="ARBA" id="ARBA00022490"/>
    </source>
</evidence>
<dbReference type="AlphaFoldDB" id="A0A1M4PKG8"/>
<name>A0A1M4PKG8_9FIRM</name>
<dbReference type="Pfam" id="PF02878">
    <property type="entry name" value="PGM_PMM_I"/>
    <property type="match status" value="1"/>
</dbReference>
<dbReference type="Gene3D" id="3.40.120.10">
    <property type="entry name" value="Alpha-D-Glucose-1,6-Bisphosphate, subunit A, domain 3"/>
    <property type="match status" value="1"/>
</dbReference>
<comment type="subcellular location">
    <subcellularLocation>
        <location evidence="1">Cytoplasm</location>
        <location evidence="1">Cytosol</location>
    </subcellularLocation>
</comment>